<sequence>MAVAIGLNQANIRDLELGKVKISTLHALAMQNIFDLSPDWLLTGKGKMLCEDHKKTKNVSPALVRALQSHPGIGKIVLMLEQMGDDDIKNIQSRAEERLKIKKMEERLRKMEKKIRETS</sequence>
<proteinExistence type="predicted"/>
<organism evidence="2 3">
    <name type="scientific">Desulfonema magnum</name>
    <dbReference type="NCBI Taxonomy" id="45655"/>
    <lineage>
        <taxon>Bacteria</taxon>
        <taxon>Pseudomonadati</taxon>
        <taxon>Thermodesulfobacteriota</taxon>
        <taxon>Desulfobacteria</taxon>
        <taxon>Desulfobacterales</taxon>
        <taxon>Desulfococcaceae</taxon>
        <taxon>Desulfonema</taxon>
    </lineage>
</organism>
<name>A0A975BGH1_9BACT</name>
<dbReference type="AlphaFoldDB" id="A0A975BGH1"/>
<dbReference type="GO" id="GO:0003677">
    <property type="term" value="F:DNA binding"/>
    <property type="evidence" value="ECO:0007669"/>
    <property type="project" value="InterPro"/>
</dbReference>
<evidence type="ECO:0000259" key="1">
    <source>
        <dbReference type="PROSITE" id="PS50943"/>
    </source>
</evidence>
<dbReference type="Proteomes" id="UP000663722">
    <property type="component" value="Chromosome"/>
</dbReference>
<dbReference type="Gene3D" id="1.10.260.40">
    <property type="entry name" value="lambda repressor-like DNA-binding domains"/>
    <property type="match status" value="1"/>
</dbReference>
<reference evidence="2" key="1">
    <citation type="journal article" date="2021" name="Microb. Physiol.">
        <title>Proteogenomic Insights into the Physiology of Marine, Sulfate-Reducing, Filamentous Desulfonema limicola and Desulfonema magnum.</title>
        <authorList>
            <person name="Schnaars V."/>
            <person name="Wohlbrand L."/>
            <person name="Scheve S."/>
            <person name="Hinrichs C."/>
            <person name="Reinhardt R."/>
            <person name="Rabus R."/>
        </authorList>
    </citation>
    <scope>NUCLEOTIDE SEQUENCE</scope>
    <source>
        <strain evidence="2">4be13</strain>
    </source>
</reference>
<evidence type="ECO:0000313" key="3">
    <source>
        <dbReference type="Proteomes" id="UP000663722"/>
    </source>
</evidence>
<accession>A0A975BGH1</accession>
<dbReference type="PROSITE" id="PS50943">
    <property type="entry name" value="HTH_CROC1"/>
    <property type="match status" value="1"/>
</dbReference>
<dbReference type="InterPro" id="IPR001387">
    <property type="entry name" value="Cro/C1-type_HTH"/>
</dbReference>
<dbReference type="EMBL" id="CP061800">
    <property type="protein sequence ID" value="QTA84858.1"/>
    <property type="molecule type" value="Genomic_DNA"/>
</dbReference>
<gene>
    <name evidence="2" type="ORF">dnm_008610</name>
</gene>
<protein>
    <recommendedName>
        <fullName evidence="1">HTH cro/C1-type domain-containing protein</fullName>
    </recommendedName>
</protein>
<feature type="domain" description="HTH cro/C1-type" evidence="1">
    <location>
        <begin position="1"/>
        <end position="41"/>
    </location>
</feature>
<evidence type="ECO:0000313" key="2">
    <source>
        <dbReference type="EMBL" id="QTA84858.1"/>
    </source>
</evidence>
<dbReference type="KEGG" id="dmm:dnm_008610"/>
<keyword evidence="3" id="KW-1185">Reference proteome</keyword>
<dbReference type="InterPro" id="IPR010982">
    <property type="entry name" value="Lambda_DNA-bd_dom_sf"/>
</dbReference>